<dbReference type="NCBIfam" id="TIGR00229">
    <property type="entry name" value="sensory_box"/>
    <property type="match status" value="2"/>
</dbReference>
<sequence>GILTDRFNWMVEKLKTSYDAIKGYSDKLEVMVNERTKDLAATAQELEKKVEEIEHARNDWETTFDSISDLISIHDKEFNIVRCNKAVARKFNLKPEDIIGKKCYEIFHGTNRPWHTCPYERCRKTLKPETEEVEDPHMGGVFLISCFPRFGEGGKLIGIVDVAKDITNQKRIEKQEKILREVSERLDKTLDFETISKTIFDYLDQIIPHDHTVLASIDSDTQTARVLAIQNKGEPLYIKKGEWVPLKNTSAYLAYKKKDIIYRPYKEIQKSELPFDIKLIKKEKIKRDIIIPLILGNDVIGFLVLASRGIDTPFFNEENKPFLKKIANILAGPVSNALLLERIKESEEKYHKLFETVTDGIVFTNLEGNILDCNKGFLDMLGYSMEEIRTKNHRDNIPAEWHDMKEKIVKEQIMKRGHSEVYELQYIKKDGTVFPISVRSWLIKDEEGKAK</sequence>
<evidence type="ECO:0000313" key="3">
    <source>
        <dbReference type="EMBL" id="ODS29651.1"/>
    </source>
</evidence>
<feature type="domain" description="PAS" evidence="2">
    <location>
        <begin position="346"/>
        <end position="388"/>
    </location>
</feature>
<comment type="caution">
    <text evidence="3">The sequence shown here is derived from an EMBL/GenBank/DDBJ whole genome shotgun (WGS) entry which is preliminary data.</text>
</comment>
<evidence type="ECO:0000256" key="1">
    <source>
        <dbReference type="SAM" id="Coils"/>
    </source>
</evidence>
<dbReference type="Proteomes" id="UP000094056">
    <property type="component" value="Unassembled WGS sequence"/>
</dbReference>
<feature type="non-terminal residue" evidence="3">
    <location>
        <position position="451"/>
    </location>
</feature>
<dbReference type="InterPro" id="IPR003018">
    <property type="entry name" value="GAF"/>
</dbReference>
<dbReference type="SUPFAM" id="SSF55785">
    <property type="entry name" value="PYP-like sensor domain (PAS domain)"/>
    <property type="match status" value="2"/>
</dbReference>
<dbReference type="SMART" id="SM00091">
    <property type="entry name" value="PAS"/>
    <property type="match status" value="2"/>
</dbReference>
<keyword evidence="3" id="KW-0378">Hydrolase</keyword>
<dbReference type="InterPro" id="IPR035965">
    <property type="entry name" value="PAS-like_dom_sf"/>
</dbReference>
<feature type="coiled-coil region" evidence="1">
    <location>
        <begin position="36"/>
        <end position="63"/>
    </location>
</feature>
<dbReference type="EMBL" id="MAYW01000427">
    <property type="protein sequence ID" value="ODS29651.1"/>
    <property type="molecule type" value="Genomic_DNA"/>
</dbReference>
<name>A0A1E3X1V9_9BACT</name>
<organism evidence="3 4">
    <name type="scientific">Candidatus Scalindua rubra</name>
    <dbReference type="NCBI Taxonomy" id="1872076"/>
    <lineage>
        <taxon>Bacteria</taxon>
        <taxon>Pseudomonadati</taxon>
        <taxon>Planctomycetota</taxon>
        <taxon>Candidatus Brocadiia</taxon>
        <taxon>Candidatus Brocadiales</taxon>
        <taxon>Candidatus Scalinduaceae</taxon>
        <taxon>Candidatus Scalindua</taxon>
    </lineage>
</organism>
<evidence type="ECO:0000259" key="2">
    <source>
        <dbReference type="PROSITE" id="PS50112"/>
    </source>
</evidence>
<dbReference type="Pfam" id="PF13426">
    <property type="entry name" value="PAS_9"/>
    <property type="match status" value="2"/>
</dbReference>
<proteinExistence type="predicted"/>
<protein>
    <submittedName>
        <fullName evidence="3">Putative phosphohydrolase</fullName>
    </submittedName>
</protein>
<dbReference type="InterPro" id="IPR000014">
    <property type="entry name" value="PAS"/>
</dbReference>
<dbReference type="GO" id="GO:0016787">
    <property type="term" value="F:hydrolase activity"/>
    <property type="evidence" value="ECO:0007669"/>
    <property type="project" value="UniProtKB-KW"/>
</dbReference>
<dbReference type="SMART" id="SM00065">
    <property type="entry name" value="GAF"/>
    <property type="match status" value="1"/>
</dbReference>
<accession>A0A1E3X1V9</accession>
<dbReference type="PROSITE" id="PS50112">
    <property type="entry name" value="PAS"/>
    <property type="match status" value="2"/>
</dbReference>
<gene>
    <name evidence="3" type="ORF">SCARUB_05251</name>
</gene>
<dbReference type="InterPro" id="IPR029016">
    <property type="entry name" value="GAF-like_dom_sf"/>
</dbReference>
<evidence type="ECO:0000313" key="4">
    <source>
        <dbReference type="Proteomes" id="UP000094056"/>
    </source>
</evidence>
<feature type="non-terminal residue" evidence="3">
    <location>
        <position position="1"/>
    </location>
</feature>
<reference evidence="3 4" key="1">
    <citation type="submission" date="2016-07" db="EMBL/GenBank/DDBJ databases">
        <title>Draft genome of Scalindua rubra, obtained from a brine-seawater interface in the Red Sea, sheds light on salt adaptation in anammox bacteria.</title>
        <authorList>
            <person name="Speth D.R."/>
            <person name="Lagkouvardos I."/>
            <person name="Wang Y."/>
            <person name="Qian P.-Y."/>
            <person name="Dutilh B.E."/>
            <person name="Jetten M.S."/>
        </authorList>
    </citation>
    <scope>NUCLEOTIDE SEQUENCE [LARGE SCALE GENOMIC DNA]</scope>
    <source>
        <strain evidence="3">BSI-1</strain>
    </source>
</reference>
<dbReference type="AlphaFoldDB" id="A0A1E3X1V9"/>
<dbReference type="PANTHER" id="PTHR44757:SF2">
    <property type="entry name" value="BIOFILM ARCHITECTURE MAINTENANCE PROTEIN MBAA"/>
    <property type="match status" value="1"/>
</dbReference>
<keyword evidence="1" id="KW-0175">Coiled coil</keyword>
<dbReference type="Gene3D" id="3.30.450.20">
    <property type="entry name" value="PAS domain"/>
    <property type="match status" value="2"/>
</dbReference>
<dbReference type="Gene3D" id="3.30.450.40">
    <property type="match status" value="1"/>
</dbReference>
<dbReference type="SUPFAM" id="SSF55781">
    <property type="entry name" value="GAF domain-like"/>
    <property type="match status" value="1"/>
</dbReference>
<feature type="domain" description="PAS" evidence="2">
    <location>
        <begin position="56"/>
        <end position="108"/>
    </location>
</feature>
<dbReference type="InterPro" id="IPR052155">
    <property type="entry name" value="Biofilm_reg_signaling"/>
</dbReference>
<dbReference type="CDD" id="cd00130">
    <property type="entry name" value="PAS"/>
    <property type="match status" value="2"/>
</dbReference>
<dbReference type="PANTHER" id="PTHR44757">
    <property type="entry name" value="DIGUANYLATE CYCLASE DGCP"/>
    <property type="match status" value="1"/>
</dbReference>